<evidence type="ECO:0000313" key="2">
    <source>
        <dbReference type="EMBL" id="MDJ1176039.1"/>
    </source>
</evidence>
<dbReference type="InterPro" id="IPR022516">
    <property type="entry name" value="CHP03798_Ocin"/>
</dbReference>
<dbReference type="NCBIfam" id="TIGR03798">
    <property type="entry name" value="leader_Nif11"/>
    <property type="match status" value="1"/>
</dbReference>
<reference evidence="2 3" key="1">
    <citation type="submission" date="2023-01" db="EMBL/GenBank/DDBJ databases">
        <title>Novel diversity within Roseofilum (Cyanobacteria; Desertifilaceae) from marine benthic mats with descriptions of four novel species.</title>
        <authorList>
            <person name="Wang Y."/>
            <person name="Berthold D.E."/>
            <person name="Hu J."/>
            <person name="Lefler F.W."/>
            <person name="Laughinghouse H.D. IV."/>
        </authorList>
    </citation>
    <scope>NUCLEOTIDE SEQUENCE [LARGE SCALE GENOMIC DNA]</scope>
    <source>
        <strain evidence="2 3">BLCC-M114</strain>
    </source>
</reference>
<dbReference type="Pfam" id="PF07862">
    <property type="entry name" value="Nif11"/>
    <property type="match status" value="1"/>
</dbReference>
<dbReference type="EMBL" id="JAQOSO010000096">
    <property type="protein sequence ID" value="MDJ1176039.1"/>
    <property type="molecule type" value="Genomic_DNA"/>
</dbReference>
<gene>
    <name evidence="2" type="ORF">PMG25_18295</name>
</gene>
<feature type="domain" description="Nif11" evidence="1">
    <location>
        <begin position="1"/>
        <end position="48"/>
    </location>
</feature>
<dbReference type="RefSeq" id="WP_283768328.1">
    <property type="nucleotide sequence ID" value="NZ_JAQOSO010000096.1"/>
</dbReference>
<name>A0ABT7BA36_9CYAN</name>
<organism evidence="2 3">
    <name type="scientific">Roseofilum capinflatum BLCC-M114</name>
    <dbReference type="NCBI Taxonomy" id="3022440"/>
    <lineage>
        <taxon>Bacteria</taxon>
        <taxon>Bacillati</taxon>
        <taxon>Cyanobacteriota</taxon>
        <taxon>Cyanophyceae</taxon>
        <taxon>Desertifilales</taxon>
        <taxon>Desertifilaceae</taxon>
        <taxon>Roseofilum</taxon>
        <taxon>Roseofilum capinflatum</taxon>
    </lineage>
</organism>
<comment type="caution">
    <text evidence="2">The sequence shown here is derived from an EMBL/GenBank/DDBJ whole genome shotgun (WGS) entry which is preliminary data.</text>
</comment>
<evidence type="ECO:0000313" key="3">
    <source>
        <dbReference type="Proteomes" id="UP001235849"/>
    </source>
</evidence>
<dbReference type="InterPro" id="IPR012903">
    <property type="entry name" value="Nif11"/>
</dbReference>
<protein>
    <submittedName>
        <fullName evidence="2">Nif11-like leader peptide family natural product</fullName>
    </submittedName>
</protein>
<keyword evidence="3" id="KW-1185">Reference proteome</keyword>
<proteinExistence type="predicted"/>
<accession>A0ABT7BA36</accession>
<dbReference type="Proteomes" id="UP001235849">
    <property type="component" value="Unassembled WGS sequence"/>
</dbReference>
<sequence length="86" mass="10154">MSKEEVMRFLKDVNQDHDLRDSLEQAADPQAFIQMVNQLGYQFETGELEEVAHEESKGINTRRPTGVWHWLRTVNWIDRDQTTHSL</sequence>
<evidence type="ECO:0000259" key="1">
    <source>
        <dbReference type="Pfam" id="PF07862"/>
    </source>
</evidence>